<evidence type="ECO:0000313" key="1">
    <source>
        <dbReference type="EMBL" id="GAA5799368.1"/>
    </source>
</evidence>
<comment type="caution">
    <text evidence="1">The sequence shown here is derived from an EMBL/GenBank/DDBJ whole genome shotgun (WGS) entry which is preliminary data.</text>
</comment>
<accession>A0ABP9XY51</accession>
<name>A0ABP9XY51_9FUNG</name>
<gene>
    <name evidence="1" type="ORF">HPULCUR_004782</name>
</gene>
<organism evidence="1 2">
    <name type="scientific">Helicostylum pulchrum</name>
    <dbReference type="NCBI Taxonomy" id="562976"/>
    <lineage>
        <taxon>Eukaryota</taxon>
        <taxon>Fungi</taxon>
        <taxon>Fungi incertae sedis</taxon>
        <taxon>Mucoromycota</taxon>
        <taxon>Mucoromycotina</taxon>
        <taxon>Mucoromycetes</taxon>
        <taxon>Mucorales</taxon>
        <taxon>Mucorineae</taxon>
        <taxon>Mucoraceae</taxon>
        <taxon>Helicostylum</taxon>
    </lineage>
</organism>
<evidence type="ECO:0000313" key="2">
    <source>
        <dbReference type="Proteomes" id="UP001476247"/>
    </source>
</evidence>
<protein>
    <submittedName>
        <fullName evidence="1">Uncharacterized protein</fullName>
    </submittedName>
</protein>
<reference evidence="1 2" key="1">
    <citation type="submission" date="2024-04" db="EMBL/GenBank/DDBJ databases">
        <title>genome sequences of Mucor flavus KT1a and Helicostylum pulchrum KT1b strains isolation_sourced from the surface of a dry-aged beef.</title>
        <authorList>
            <person name="Toyotome T."/>
            <person name="Hosono M."/>
            <person name="Torimaru M."/>
            <person name="Fukuda K."/>
            <person name="Mikami N."/>
        </authorList>
    </citation>
    <scope>NUCLEOTIDE SEQUENCE [LARGE SCALE GENOMIC DNA]</scope>
    <source>
        <strain evidence="1 2">KT1b</strain>
    </source>
</reference>
<sequence length="99" mass="11762">MTYVVPVTAKETFELLVDYEELSNFSISIKPIAKLDIGPSVVYTQEYFERYVQALKDDAKLHMYFTDRSSVKYKNNLSDLLPLYRNQLFKAMYYEFYKA</sequence>
<keyword evidence="2" id="KW-1185">Reference proteome</keyword>
<dbReference type="EMBL" id="BAABUJ010000012">
    <property type="protein sequence ID" value="GAA5799368.1"/>
    <property type="molecule type" value="Genomic_DNA"/>
</dbReference>
<dbReference type="Proteomes" id="UP001476247">
    <property type="component" value="Unassembled WGS sequence"/>
</dbReference>
<proteinExistence type="predicted"/>